<name>A0A923SJM6_9BACT</name>
<feature type="chain" id="PRO_5037505570" evidence="1">
    <location>
        <begin position="26"/>
        <end position="198"/>
    </location>
</feature>
<keyword evidence="4" id="KW-1185">Reference proteome</keyword>
<organism evidence="3 4">
    <name type="scientific">Pontibacter cellulosilyticus</name>
    <dbReference type="NCBI Taxonomy" id="1720253"/>
    <lineage>
        <taxon>Bacteria</taxon>
        <taxon>Pseudomonadati</taxon>
        <taxon>Bacteroidota</taxon>
        <taxon>Cytophagia</taxon>
        <taxon>Cytophagales</taxon>
        <taxon>Hymenobacteraceae</taxon>
        <taxon>Pontibacter</taxon>
    </lineage>
</organism>
<dbReference type="Pfam" id="PF13590">
    <property type="entry name" value="DUF4136"/>
    <property type="match status" value="1"/>
</dbReference>
<dbReference type="Gene3D" id="3.30.160.670">
    <property type="match status" value="1"/>
</dbReference>
<dbReference type="InterPro" id="IPR025411">
    <property type="entry name" value="DUF4136"/>
</dbReference>
<feature type="domain" description="DUF4136" evidence="2">
    <location>
        <begin position="28"/>
        <end position="195"/>
    </location>
</feature>
<feature type="signal peptide" evidence="1">
    <location>
        <begin position="1"/>
        <end position="25"/>
    </location>
</feature>
<comment type="caution">
    <text evidence="3">The sequence shown here is derived from an EMBL/GenBank/DDBJ whole genome shotgun (WGS) entry which is preliminary data.</text>
</comment>
<evidence type="ECO:0000313" key="3">
    <source>
        <dbReference type="EMBL" id="MBC5993832.1"/>
    </source>
</evidence>
<evidence type="ECO:0000259" key="2">
    <source>
        <dbReference type="Pfam" id="PF13590"/>
    </source>
</evidence>
<evidence type="ECO:0000256" key="1">
    <source>
        <dbReference type="SAM" id="SignalP"/>
    </source>
</evidence>
<dbReference type="AlphaFoldDB" id="A0A923SJM6"/>
<dbReference type="EMBL" id="JACRVF010000004">
    <property type="protein sequence ID" value="MBC5993832.1"/>
    <property type="molecule type" value="Genomic_DNA"/>
</dbReference>
<sequence>MKKATTQAQLLLLGLCFLILGCAPTVDVNTDYAQDANFSQYQTFSFYQEQPTEARATSGNYDTMLDQRLKSAIRQSLGAQGLNYDASNPDLKVAYDVAVDTETEVNTNYAYPRGFGYGYSYWYGYRYNYGFNRFPATYKTINQYKQGTVVVDLVDTDTNELVWRGVGEAPVDMAGSITQESINTIVSDILKKYPPSGK</sequence>
<dbReference type="Proteomes" id="UP000603640">
    <property type="component" value="Unassembled WGS sequence"/>
</dbReference>
<dbReference type="PROSITE" id="PS51257">
    <property type="entry name" value="PROKAR_LIPOPROTEIN"/>
    <property type="match status" value="1"/>
</dbReference>
<gene>
    <name evidence="3" type="ORF">H8S84_13380</name>
</gene>
<accession>A0A923SJM6</accession>
<keyword evidence="1" id="KW-0732">Signal</keyword>
<reference evidence="3" key="1">
    <citation type="submission" date="2020-08" db="EMBL/GenBank/DDBJ databases">
        <title>Pontibacter sp. SD6 16S ribosomal RNA gene Genome sequencing and assembly.</title>
        <authorList>
            <person name="Kang M."/>
        </authorList>
    </citation>
    <scope>NUCLEOTIDE SEQUENCE</scope>
    <source>
        <strain evidence="3">SD6</strain>
    </source>
</reference>
<protein>
    <submittedName>
        <fullName evidence="3">DUF4136 domain-containing protein</fullName>
    </submittedName>
</protein>
<proteinExistence type="predicted"/>
<dbReference type="RefSeq" id="WP_187067868.1">
    <property type="nucleotide sequence ID" value="NZ_JACRVF010000004.1"/>
</dbReference>
<evidence type="ECO:0000313" key="4">
    <source>
        <dbReference type="Proteomes" id="UP000603640"/>
    </source>
</evidence>